<evidence type="ECO:0008006" key="3">
    <source>
        <dbReference type="Google" id="ProtNLM"/>
    </source>
</evidence>
<name>A0A1M5XGB3_9RHOB</name>
<dbReference type="RefSeq" id="WP_072779794.1">
    <property type="nucleotide sequence ID" value="NZ_FQXC01000006.1"/>
</dbReference>
<keyword evidence="2" id="KW-1185">Reference proteome</keyword>
<dbReference type="InterPro" id="IPR007263">
    <property type="entry name" value="DCC1-like"/>
</dbReference>
<evidence type="ECO:0000313" key="1">
    <source>
        <dbReference type="EMBL" id="SHH98826.1"/>
    </source>
</evidence>
<dbReference type="AlphaFoldDB" id="A0A1M5XGB3"/>
<organism evidence="1 2">
    <name type="scientific">Marivita hallyeonensis</name>
    <dbReference type="NCBI Taxonomy" id="996342"/>
    <lineage>
        <taxon>Bacteria</taxon>
        <taxon>Pseudomonadati</taxon>
        <taxon>Pseudomonadota</taxon>
        <taxon>Alphaproteobacteria</taxon>
        <taxon>Rhodobacterales</taxon>
        <taxon>Roseobacteraceae</taxon>
        <taxon>Marivita</taxon>
    </lineage>
</organism>
<dbReference type="Proteomes" id="UP000184221">
    <property type="component" value="Unassembled WGS sequence"/>
</dbReference>
<dbReference type="EMBL" id="FQXC01000006">
    <property type="protein sequence ID" value="SHH98826.1"/>
    <property type="molecule type" value="Genomic_DNA"/>
</dbReference>
<sequence>MAQTSHTRVLFNDDCPVCSFEINHYAAYAQKHDLPIQFDDLNGPARAAWGIDEDTAARRLYVLRDGDLSSGIPAFLVLWREMPRYRWLARVVGLPGITQVASVVYDHVLAPVIYRWHLRRKARRVSQSG</sequence>
<reference evidence="1 2" key="1">
    <citation type="submission" date="2016-11" db="EMBL/GenBank/DDBJ databases">
        <authorList>
            <person name="Jaros S."/>
            <person name="Januszkiewicz K."/>
            <person name="Wedrychowicz H."/>
        </authorList>
    </citation>
    <scope>NUCLEOTIDE SEQUENCE [LARGE SCALE GENOMIC DNA]</scope>
    <source>
        <strain evidence="1 2">DSM 29431</strain>
    </source>
</reference>
<dbReference type="STRING" id="996342.SAMN05443551_3935"/>
<dbReference type="GO" id="GO:0015035">
    <property type="term" value="F:protein-disulfide reductase activity"/>
    <property type="evidence" value="ECO:0007669"/>
    <property type="project" value="InterPro"/>
</dbReference>
<proteinExistence type="predicted"/>
<dbReference type="OrthoDB" id="9801773at2"/>
<dbReference type="Pfam" id="PF04134">
    <property type="entry name" value="DCC1-like"/>
    <property type="match status" value="1"/>
</dbReference>
<evidence type="ECO:0000313" key="2">
    <source>
        <dbReference type="Proteomes" id="UP000184221"/>
    </source>
</evidence>
<protein>
    <recommendedName>
        <fullName evidence="3">Thiol-disulfide oxidoreductase</fullName>
    </recommendedName>
</protein>
<gene>
    <name evidence="1" type="ORF">SAMN05443551_3935</name>
</gene>
<accession>A0A1M5XGB3</accession>